<dbReference type="AlphaFoldDB" id="I4YJV6"/>
<evidence type="ECO:0000256" key="3">
    <source>
        <dbReference type="ARBA" id="ARBA00022801"/>
    </source>
</evidence>
<dbReference type="FunCoup" id="I4YJV6">
    <property type="interactions" value="204"/>
</dbReference>
<evidence type="ECO:0000256" key="5">
    <source>
        <dbReference type="ARBA" id="ARBA00022840"/>
    </source>
</evidence>
<evidence type="ECO:0000256" key="2">
    <source>
        <dbReference type="ARBA" id="ARBA00022741"/>
    </source>
</evidence>
<keyword evidence="3 7" id="KW-0378">Hydrolase</keyword>
<dbReference type="GO" id="GO:0005694">
    <property type="term" value="C:chromosome"/>
    <property type="evidence" value="ECO:0007669"/>
    <property type="project" value="UniProtKB-ARBA"/>
</dbReference>
<evidence type="ECO:0000256" key="4">
    <source>
        <dbReference type="ARBA" id="ARBA00022806"/>
    </source>
</evidence>
<dbReference type="PANTHER" id="PTHR43788:SF8">
    <property type="entry name" value="DNA-BINDING PROTEIN SMUBP-2"/>
    <property type="match status" value="1"/>
</dbReference>
<proteinExistence type="inferred from homology"/>
<dbReference type="InParanoid" id="I4YJV6"/>
<dbReference type="CDD" id="cd18808">
    <property type="entry name" value="SF1_C_Upf1"/>
    <property type="match status" value="1"/>
</dbReference>
<keyword evidence="5" id="KW-0067">ATP-binding</keyword>
<dbReference type="SUPFAM" id="SSF52540">
    <property type="entry name" value="P-loop containing nucleoside triphosphate hydrolases"/>
    <property type="match status" value="1"/>
</dbReference>
<dbReference type="GO" id="GO:0005524">
    <property type="term" value="F:ATP binding"/>
    <property type="evidence" value="ECO:0007669"/>
    <property type="project" value="UniProtKB-KW"/>
</dbReference>
<dbReference type="InterPro" id="IPR047187">
    <property type="entry name" value="SF1_C_Upf1"/>
</dbReference>
<dbReference type="PANTHER" id="PTHR43788">
    <property type="entry name" value="DNA2/NAM7 HELICASE FAMILY MEMBER"/>
    <property type="match status" value="1"/>
</dbReference>
<dbReference type="GO" id="GO:0016787">
    <property type="term" value="F:hydrolase activity"/>
    <property type="evidence" value="ECO:0007669"/>
    <property type="project" value="UniProtKB-KW"/>
</dbReference>
<dbReference type="Pfam" id="PF13087">
    <property type="entry name" value="AAA_12"/>
    <property type="match status" value="1"/>
</dbReference>
<dbReference type="EMBL" id="JH668223">
    <property type="protein sequence ID" value="EIM24248.1"/>
    <property type="molecule type" value="Genomic_DNA"/>
</dbReference>
<protein>
    <submittedName>
        <fullName evidence="7">p-loop containing nucleoside triphosphate hydrolase protein</fullName>
    </submittedName>
</protein>
<dbReference type="Pfam" id="PF13086">
    <property type="entry name" value="AAA_11"/>
    <property type="match status" value="1"/>
</dbReference>
<sequence length="539" mass="60837">METIFGLRKPTFFQESPSEYLDNTLNQSQRDAVNLALKADHLALIHGPPGTGKSYTLIEIIRQLINQDKRILVCGSSNLAVDNILERLSVYNIPVTRLGHPARILNNLQTQTLEYQTSHSHQNEIVKDVKKELEDLMKDLKDGRIKGKLKRKNAWNEVKELRKEHRKRSIGVLNSLMTRAKVVLCTLHGAGGRQLQHQKEFDVCVIDESTQALEPSCLIPVLKAKKLILAGDPLQLPPTVLARPGQKKKERMKIIPKEPKTKKEKEISDKLAEVNISEHGNAASKISRVAPTQPTLKPLKSLEESLFERLIGIHGNSIKCLLSVQYRMHDMIMKYPSEAMYNSKLTAYEAVSKRTLMELPNVVDNDTEKDEVELSSPLVFIDTDGYDFFERIDSEEMKKGAVEEGSKYNENEVEIIKRKVQDLVHAGVRDSQIAIITPYQAQVGHLNNAVKPQFPGCEIGSVDGVQGREQEVVIMSLVRSNETGEVGFLKEERRLNVAMTRAKRQLIIVGNSATIKRGSNYLKKWMDFLESNADIQVPE</sequence>
<dbReference type="GeneID" id="18470966"/>
<name>I4YJV6_WALMC</name>
<dbReference type="OrthoDB" id="6730379at2759"/>
<dbReference type="eggNOG" id="KOG1803">
    <property type="taxonomic scope" value="Eukaryota"/>
</dbReference>
<gene>
    <name evidence="7" type="ORF">WALSEDRAFT_26927</name>
</gene>
<evidence type="ECO:0000313" key="7">
    <source>
        <dbReference type="EMBL" id="EIM24248.1"/>
    </source>
</evidence>
<keyword evidence="8" id="KW-1185">Reference proteome</keyword>
<evidence type="ECO:0000259" key="6">
    <source>
        <dbReference type="SMART" id="SM00382"/>
    </source>
</evidence>
<dbReference type="InterPro" id="IPR003593">
    <property type="entry name" value="AAA+_ATPase"/>
</dbReference>
<dbReference type="InterPro" id="IPR041679">
    <property type="entry name" value="DNA2/NAM7-like_C"/>
</dbReference>
<dbReference type="InterPro" id="IPR041677">
    <property type="entry name" value="DNA2/NAM7_AAA_11"/>
</dbReference>
<dbReference type="HOGENOM" id="CLU_001666_8_2_1"/>
<dbReference type="SMART" id="SM00382">
    <property type="entry name" value="AAA"/>
    <property type="match status" value="1"/>
</dbReference>
<dbReference type="Gene3D" id="3.40.50.300">
    <property type="entry name" value="P-loop containing nucleotide triphosphate hydrolases"/>
    <property type="match status" value="2"/>
</dbReference>
<dbReference type="GO" id="GO:0043139">
    <property type="term" value="F:5'-3' DNA helicase activity"/>
    <property type="evidence" value="ECO:0007669"/>
    <property type="project" value="TreeGrafter"/>
</dbReference>
<dbReference type="RefSeq" id="XP_006956064.1">
    <property type="nucleotide sequence ID" value="XM_006956002.1"/>
</dbReference>
<dbReference type="KEGG" id="wse:WALSEDRAFT_26927"/>
<evidence type="ECO:0000313" key="8">
    <source>
        <dbReference type="Proteomes" id="UP000005242"/>
    </source>
</evidence>
<accession>I4YJV6</accession>
<evidence type="ECO:0000256" key="1">
    <source>
        <dbReference type="ARBA" id="ARBA00007913"/>
    </source>
</evidence>
<comment type="similarity">
    <text evidence="1">Belongs to the DNA2/NAM7 helicase family.</text>
</comment>
<reference evidence="7 8" key="1">
    <citation type="journal article" date="2012" name="Fungal Genet. Biol.">
        <title>The genome of the xerotolerant mold Wallemia sebi reveals adaptations to osmotic stress and suggests cryptic sexual reproduction.</title>
        <authorList>
            <person name="Padamsee M."/>
            <person name="Kumar T.K.A."/>
            <person name="Riley R."/>
            <person name="Binder M."/>
            <person name="Boyd A."/>
            <person name="Calvo A.M."/>
            <person name="Furukawa K."/>
            <person name="Hesse C."/>
            <person name="Hohmann S."/>
            <person name="James T.Y."/>
            <person name="LaButti K."/>
            <person name="Lapidus A."/>
            <person name="Lindquist E."/>
            <person name="Lucas S."/>
            <person name="Miller K."/>
            <person name="Shantappa S."/>
            <person name="Grigoriev I.V."/>
            <person name="Hibbett D.S."/>
            <person name="McLaughlin D.J."/>
            <person name="Spatafora J.W."/>
            <person name="Aime M.C."/>
        </authorList>
    </citation>
    <scope>NUCLEOTIDE SEQUENCE [LARGE SCALE GENOMIC DNA]</scope>
    <source>
        <strain evidence="8">ATCC MYA-4683 / CBS 633.66</strain>
    </source>
</reference>
<dbReference type="OMA" id="WALNDIR"/>
<dbReference type="Proteomes" id="UP000005242">
    <property type="component" value="Unassembled WGS sequence"/>
</dbReference>
<organism evidence="7 8">
    <name type="scientific">Wallemia mellicola (strain ATCC MYA-4683 / CBS 633.66)</name>
    <name type="common">Wallemia sebi (CBS 633.66)</name>
    <dbReference type="NCBI Taxonomy" id="671144"/>
    <lineage>
        <taxon>Eukaryota</taxon>
        <taxon>Fungi</taxon>
        <taxon>Dikarya</taxon>
        <taxon>Basidiomycota</taxon>
        <taxon>Wallemiomycotina</taxon>
        <taxon>Wallemiomycetes</taxon>
        <taxon>Wallemiales</taxon>
        <taxon>Wallemiaceae</taxon>
        <taxon>Wallemia</taxon>
    </lineage>
</organism>
<dbReference type="InterPro" id="IPR027417">
    <property type="entry name" value="P-loop_NTPase"/>
</dbReference>
<keyword evidence="4" id="KW-0347">Helicase</keyword>
<feature type="domain" description="AAA+ ATPase" evidence="6">
    <location>
        <begin position="39"/>
        <end position="259"/>
    </location>
</feature>
<dbReference type="InterPro" id="IPR050534">
    <property type="entry name" value="Coronavir_polyprotein_1ab"/>
</dbReference>
<keyword evidence="2" id="KW-0547">Nucleotide-binding</keyword>
<dbReference type="FunFam" id="3.40.50.300:FF:000326">
    <property type="entry name" value="P-loop containing nucleoside triphosphate hydrolase"/>
    <property type="match status" value="1"/>
</dbReference>